<dbReference type="AlphaFoldDB" id="X8DCF5"/>
<evidence type="ECO:0000313" key="1">
    <source>
        <dbReference type="EMBL" id="EUA65413.1"/>
    </source>
</evidence>
<reference evidence="1" key="1">
    <citation type="submission" date="2014-01" db="EMBL/GenBank/DDBJ databases">
        <authorList>
            <person name="Brown-Elliot B."/>
            <person name="Wallace R."/>
            <person name="Lenaerts A."/>
            <person name="Ordway D."/>
            <person name="DeGroote M.A."/>
            <person name="Parker T."/>
            <person name="Sizemore C."/>
            <person name="Tallon L.J."/>
            <person name="Sadzewicz L.K."/>
            <person name="Sengamalay N."/>
            <person name="Fraser C.M."/>
            <person name="Hine E."/>
            <person name="Shefchek K.A."/>
            <person name="Das S.P."/>
            <person name="Tettelin H."/>
        </authorList>
    </citation>
    <scope>NUCLEOTIDE SEQUENCE [LARGE SCALE GENOMIC DNA]</scope>
    <source>
        <strain evidence="1">4042</strain>
    </source>
</reference>
<protein>
    <submittedName>
        <fullName evidence="1">Uncharacterized protein</fullName>
    </submittedName>
</protein>
<proteinExistence type="predicted"/>
<dbReference type="EMBL" id="JAOB01000027">
    <property type="protein sequence ID" value="EUA65413.1"/>
    <property type="molecule type" value="Genomic_DNA"/>
</dbReference>
<sequence length="64" mass="6594">MSASVSVAETVTARGLVRRIRCGGCYVDVGGRLIDVGTQTVTTETVDALIAALRLAAAMAEPTQ</sequence>
<dbReference type="PATRIC" id="fig|1299334.3.peg.2397"/>
<name>X8DCF5_MYCXE</name>
<organism evidence="1">
    <name type="scientific">Mycobacterium xenopi 4042</name>
    <dbReference type="NCBI Taxonomy" id="1299334"/>
    <lineage>
        <taxon>Bacteria</taxon>
        <taxon>Bacillati</taxon>
        <taxon>Actinomycetota</taxon>
        <taxon>Actinomycetes</taxon>
        <taxon>Mycobacteriales</taxon>
        <taxon>Mycobacteriaceae</taxon>
        <taxon>Mycobacterium</taxon>
    </lineage>
</organism>
<comment type="caution">
    <text evidence="1">The sequence shown here is derived from an EMBL/GenBank/DDBJ whole genome shotgun (WGS) entry which is preliminary data.</text>
</comment>
<gene>
    <name evidence="1" type="ORF">I553_10710</name>
</gene>
<accession>X8DCF5</accession>